<dbReference type="WBParaSite" id="TTAC_0000161001-mRNA-1">
    <property type="protein sequence ID" value="TTAC_0000161001-mRNA-1"/>
    <property type="gene ID" value="TTAC_0000161001"/>
</dbReference>
<keyword evidence="2" id="KW-1185">Reference proteome</keyword>
<dbReference type="Proteomes" id="UP000274429">
    <property type="component" value="Unassembled WGS sequence"/>
</dbReference>
<evidence type="ECO:0000313" key="1">
    <source>
        <dbReference type="EMBL" id="VDM18266.1"/>
    </source>
</evidence>
<evidence type="ECO:0000313" key="2">
    <source>
        <dbReference type="Proteomes" id="UP000274429"/>
    </source>
</evidence>
<accession>A0A0R3WLH2</accession>
<dbReference type="AlphaFoldDB" id="A0A0R3WLH2"/>
<gene>
    <name evidence="1" type="ORF">TTAC_LOCUS1597</name>
</gene>
<organism evidence="3">
    <name type="scientific">Hydatigena taeniaeformis</name>
    <name type="common">Feline tapeworm</name>
    <name type="synonym">Taenia taeniaeformis</name>
    <dbReference type="NCBI Taxonomy" id="6205"/>
    <lineage>
        <taxon>Eukaryota</taxon>
        <taxon>Metazoa</taxon>
        <taxon>Spiralia</taxon>
        <taxon>Lophotrochozoa</taxon>
        <taxon>Platyhelminthes</taxon>
        <taxon>Cestoda</taxon>
        <taxon>Eucestoda</taxon>
        <taxon>Cyclophyllidea</taxon>
        <taxon>Taeniidae</taxon>
        <taxon>Hydatigera</taxon>
    </lineage>
</organism>
<dbReference type="EMBL" id="UYWX01000396">
    <property type="protein sequence ID" value="VDM18266.1"/>
    <property type="molecule type" value="Genomic_DNA"/>
</dbReference>
<sequence>MAKTVKTIRAMKRQTVEGGSVLYNIPGVDRSDSLIDMIARMKDVSQSINQEGSTASICEKGTASLMSLSDVMKANKCNRSIRSVLLTHKLMNELQGEAMKAFVTAMKSQQERRKRLDQQTREFETRRSNFRQIIIENINKINRQHEVFKAMRSEYTQCRETLHELIIATRSVRNRRVMRAVVLPRSTGLGQPKHYVSKSHDPLRSLMLRYQSLMEARNHLLEAWEEKQAQFEKELLQSTAASRNQKQVVIKRVANVHDVLGEADGLYDQIQHSNKTADEERASIALQLNEFNMMSRSIRNITAKCVDMLKDLEYHQPLPSPPEACLTQPSC</sequence>
<evidence type="ECO:0000313" key="3">
    <source>
        <dbReference type="WBParaSite" id="TTAC_0000161001-mRNA-1"/>
    </source>
</evidence>
<name>A0A0R3WLH2_HYDTA</name>
<reference evidence="1 2" key="2">
    <citation type="submission" date="2018-11" db="EMBL/GenBank/DDBJ databases">
        <authorList>
            <consortium name="Pathogen Informatics"/>
        </authorList>
    </citation>
    <scope>NUCLEOTIDE SEQUENCE [LARGE SCALE GENOMIC DNA]</scope>
</reference>
<dbReference type="OrthoDB" id="6267507at2759"/>
<proteinExistence type="predicted"/>
<protein>
    <submittedName>
        <fullName evidence="3">t-SNARE coiled-coil homology domain-containing protein</fullName>
    </submittedName>
</protein>
<reference evidence="3" key="1">
    <citation type="submission" date="2017-02" db="UniProtKB">
        <authorList>
            <consortium name="WormBaseParasite"/>
        </authorList>
    </citation>
    <scope>IDENTIFICATION</scope>
</reference>